<protein>
    <recommendedName>
        <fullName evidence="2">NADPH-dependent FMN reductase-like domain-containing protein</fullName>
    </recommendedName>
</protein>
<evidence type="ECO:0000313" key="1">
    <source>
        <dbReference type="EMBL" id="EGU77402.1"/>
    </source>
</evidence>
<comment type="caution">
    <text evidence="1">The sequence shown here is derived from an EMBL/GenBank/DDBJ whole genome shotgun (WGS) entry which is preliminary data.</text>
</comment>
<dbReference type="Gene3D" id="3.40.50.360">
    <property type="match status" value="1"/>
</dbReference>
<gene>
    <name evidence="1" type="ORF">FOXB_12082</name>
</gene>
<dbReference type="InterPro" id="IPR029039">
    <property type="entry name" value="Flavoprotein-like_sf"/>
</dbReference>
<dbReference type="AlphaFoldDB" id="F9G0A0"/>
<proteinExistence type="predicted"/>
<dbReference type="OrthoDB" id="4407678at2759"/>
<dbReference type="SUPFAM" id="SSF52218">
    <property type="entry name" value="Flavoproteins"/>
    <property type="match status" value="1"/>
</dbReference>
<sequence length="224" mass="24085">MDADTIIIASPVYSHQPAGTLKALVDAILGPSADVSMAYDLKRRQENGDESVKDLKVDPRDFKPSVAGFISVAGSNPTFPEHPGAVLADSGTALGRAELLGRRVASQLGKPCDEAQYLGPDESGTCPYCHLLKIELCEANNVVCTVCGANGILELGPEGNIRPKWEEDPTVGSQTLKDTAPSIYLLNHEIPEIYMDVERPQAPSIKECLTYDAIGIARPPKDNW</sequence>
<name>F9G0A0_FUSOF</name>
<accession>F9G0A0</accession>
<dbReference type="EMBL" id="AFQF01002983">
    <property type="protein sequence ID" value="EGU77402.1"/>
    <property type="molecule type" value="Genomic_DNA"/>
</dbReference>
<reference evidence="1" key="1">
    <citation type="journal article" date="2012" name="Mol. Plant Microbe Interact.">
        <title>A highly conserved effector in Fusarium oxysporum is required for full virulence on Arabidopsis.</title>
        <authorList>
            <person name="Thatcher L.F."/>
            <person name="Gardiner D.M."/>
            <person name="Kazan K."/>
            <person name="Manners J."/>
        </authorList>
    </citation>
    <scope>NUCLEOTIDE SEQUENCE [LARGE SCALE GENOMIC DNA]</scope>
    <source>
        <strain evidence="1">Fo5176</strain>
    </source>
</reference>
<evidence type="ECO:0008006" key="2">
    <source>
        <dbReference type="Google" id="ProtNLM"/>
    </source>
</evidence>
<organism evidence="1">
    <name type="scientific">Fusarium oxysporum (strain Fo5176)</name>
    <name type="common">Fusarium vascular wilt</name>
    <dbReference type="NCBI Taxonomy" id="660025"/>
    <lineage>
        <taxon>Eukaryota</taxon>
        <taxon>Fungi</taxon>
        <taxon>Dikarya</taxon>
        <taxon>Ascomycota</taxon>
        <taxon>Pezizomycotina</taxon>
        <taxon>Sordariomycetes</taxon>
        <taxon>Hypocreomycetidae</taxon>
        <taxon>Hypocreales</taxon>
        <taxon>Nectriaceae</taxon>
        <taxon>Fusarium</taxon>
        <taxon>Fusarium oxysporum species complex</taxon>
    </lineage>
</organism>